<dbReference type="Proteomes" id="UP000031599">
    <property type="component" value="Unassembled WGS sequence"/>
</dbReference>
<name>A0A0C2CUJ0_9BACT</name>
<proteinExistence type="predicted"/>
<organism evidence="1 2">
    <name type="scientific">Enhygromyxa salina</name>
    <dbReference type="NCBI Taxonomy" id="215803"/>
    <lineage>
        <taxon>Bacteria</taxon>
        <taxon>Pseudomonadati</taxon>
        <taxon>Myxococcota</taxon>
        <taxon>Polyangia</taxon>
        <taxon>Nannocystales</taxon>
        <taxon>Nannocystaceae</taxon>
        <taxon>Enhygromyxa</taxon>
    </lineage>
</organism>
<evidence type="ECO:0000313" key="2">
    <source>
        <dbReference type="Proteomes" id="UP000031599"/>
    </source>
</evidence>
<comment type="caution">
    <text evidence="1">The sequence shown here is derived from an EMBL/GenBank/DDBJ whole genome shotgun (WGS) entry which is preliminary data.</text>
</comment>
<evidence type="ECO:0000313" key="1">
    <source>
        <dbReference type="EMBL" id="KIG11567.1"/>
    </source>
</evidence>
<protein>
    <submittedName>
        <fullName evidence="1">Uncharacterized protein</fullName>
    </submittedName>
</protein>
<dbReference type="EMBL" id="JMCC02000237">
    <property type="protein sequence ID" value="KIG11567.1"/>
    <property type="molecule type" value="Genomic_DNA"/>
</dbReference>
<accession>A0A0C2CUJ0</accession>
<gene>
    <name evidence="1" type="ORF">DB30_03279</name>
</gene>
<reference evidence="1 2" key="1">
    <citation type="submission" date="2014-12" db="EMBL/GenBank/DDBJ databases">
        <title>Genome assembly of Enhygromyxa salina DSM 15201.</title>
        <authorList>
            <person name="Sharma G."/>
            <person name="Subramanian S."/>
        </authorList>
    </citation>
    <scope>NUCLEOTIDE SEQUENCE [LARGE SCALE GENOMIC DNA]</scope>
    <source>
        <strain evidence="1 2">DSM 15201</strain>
    </source>
</reference>
<sequence>MMLNHCHVDLTDPRADLGLWKRCDTGRSNDDDFQMDSS</sequence>
<dbReference type="AlphaFoldDB" id="A0A0C2CUJ0"/>